<name>A0A9N9HTQ7_9GLOM</name>
<comment type="caution">
    <text evidence="1">The sequence shown here is derived from an EMBL/GenBank/DDBJ whole genome shotgun (WGS) entry which is preliminary data.</text>
</comment>
<keyword evidence="2" id="KW-1185">Reference proteome</keyword>
<gene>
    <name evidence="1" type="ORF">FCALED_LOCUS13642</name>
</gene>
<dbReference type="Proteomes" id="UP000789570">
    <property type="component" value="Unassembled WGS sequence"/>
</dbReference>
<evidence type="ECO:0000313" key="2">
    <source>
        <dbReference type="Proteomes" id="UP000789570"/>
    </source>
</evidence>
<accession>A0A9N9HTQ7</accession>
<reference evidence="1" key="1">
    <citation type="submission" date="2021-06" db="EMBL/GenBank/DDBJ databases">
        <authorList>
            <person name="Kallberg Y."/>
            <person name="Tangrot J."/>
            <person name="Rosling A."/>
        </authorList>
    </citation>
    <scope>NUCLEOTIDE SEQUENCE</scope>
    <source>
        <strain evidence="1">UK204</strain>
    </source>
</reference>
<dbReference type="EMBL" id="CAJVPQ010008211">
    <property type="protein sequence ID" value="CAG8704627.1"/>
    <property type="molecule type" value="Genomic_DNA"/>
</dbReference>
<sequence length="63" mass="7103">VMVKNEHPFRTSIIEVNLVSESENLICITEDKVQRRLVEGVLLSEERHSPFLVHAGGYAVSIL</sequence>
<evidence type="ECO:0000313" key="1">
    <source>
        <dbReference type="EMBL" id="CAG8704627.1"/>
    </source>
</evidence>
<protein>
    <submittedName>
        <fullName evidence="1">9773_t:CDS:1</fullName>
    </submittedName>
</protein>
<organism evidence="1 2">
    <name type="scientific">Funneliformis caledonium</name>
    <dbReference type="NCBI Taxonomy" id="1117310"/>
    <lineage>
        <taxon>Eukaryota</taxon>
        <taxon>Fungi</taxon>
        <taxon>Fungi incertae sedis</taxon>
        <taxon>Mucoromycota</taxon>
        <taxon>Glomeromycotina</taxon>
        <taxon>Glomeromycetes</taxon>
        <taxon>Glomerales</taxon>
        <taxon>Glomeraceae</taxon>
        <taxon>Funneliformis</taxon>
    </lineage>
</organism>
<proteinExistence type="predicted"/>
<dbReference type="AlphaFoldDB" id="A0A9N9HTQ7"/>
<feature type="non-terminal residue" evidence="1">
    <location>
        <position position="63"/>
    </location>
</feature>